<dbReference type="EMBL" id="CP036263">
    <property type="protein sequence ID" value="QDT00397.1"/>
    <property type="molecule type" value="Genomic_DNA"/>
</dbReference>
<dbReference type="InterPro" id="IPR011453">
    <property type="entry name" value="DUF1559"/>
</dbReference>
<keyword evidence="5" id="KW-1185">Reference proteome</keyword>
<accession>A0A517MZT9</accession>
<keyword evidence="1" id="KW-1133">Transmembrane helix</keyword>
<evidence type="ECO:0000313" key="5">
    <source>
        <dbReference type="Proteomes" id="UP000319852"/>
    </source>
</evidence>
<keyword evidence="1" id="KW-0472">Membrane</keyword>
<evidence type="ECO:0000313" key="3">
    <source>
        <dbReference type="EMBL" id="QDT00395.1"/>
    </source>
</evidence>
<dbReference type="SUPFAM" id="SSF54523">
    <property type="entry name" value="Pili subunits"/>
    <property type="match status" value="1"/>
</dbReference>
<evidence type="ECO:0000313" key="4">
    <source>
        <dbReference type="EMBL" id="QDT00397.1"/>
    </source>
</evidence>
<dbReference type="NCBIfam" id="TIGR04294">
    <property type="entry name" value="pre_pil_HX9DG"/>
    <property type="match status" value="1"/>
</dbReference>
<proteinExistence type="predicted"/>
<dbReference type="Pfam" id="PF07596">
    <property type="entry name" value="SBP_bac_10"/>
    <property type="match status" value="1"/>
</dbReference>
<feature type="domain" description="DUF1559" evidence="2">
    <location>
        <begin position="55"/>
        <end position="327"/>
    </location>
</feature>
<sequence length="346" mass="37283">MKSRLTRRSDLSAICEKSKERTCKVQIEGGFTLVELLVVIAIIGVLVGLLLPAVQAAREAARRAQCVNNQKQVGLAIHSYESANSNLPPGSSGCSTVTLSWTGASAFVYMLPFLEQANLAADFDFNRLVYSGQNRQSIGASIATFICPSDDAAGRYFQASNSADRRARSNYVVSFGSDILLPTGKASWSTLAYCSGDDSDHDTDGAFRMLVGRRLKDFTDGTSNTAAASELLVGESDDGSSKPYETRGIWALAWMGKSIYTHRNTPNTSVGDRIDRTACISQPQMPCDTTAGVDRQNEHAAARSMHTGGVNVLFVDGHVSFYSDTVDLIPWRGISTIDQGEVAPTQ</sequence>
<dbReference type="Pfam" id="PF07963">
    <property type="entry name" value="N_methyl"/>
    <property type="match status" value="1"/>
</dbReference>
<dbReference type="PROSITE" id="PS00409">
    <property type="entry name" value="PROKAR_NTER_METHYL"/>
    <property type="match status" value="1"/>
</dbReference>
<name>A0A517MZT9_9BACT</name>
<keyword evidence="1" id="KW-0812">Transmembrane</keyword>
<evidence type="ECO:0000259" key="2">
    <source>
        <dbReference type="Pfam" id="PF07596"/>
    </source>
</evidence>
<dbReference type="RefSeq" id="WP_145061867.1">
    <property type="nucleotide sequence ID" value="NZ_CP036263.1"/>
</dbReference>
<evidence type="ECO:0000256" key="1">
    <source>
        <dbReference type="SAM" id="Phobius"/>
    </source>
</evidence>
<protein>
    <submittedName>
        <fullName evidence="3">Type II secretion system protein G</fullName>
    </submittedName>
</protein>
<dbReference type="InterPro" id="IPR045584">
    <property type="entry name" value="Pilin-like"/>
</dbReference>
<gene>
    <name evidence="3" type="primary">pulG_2</name>
    <name evidence="4" type="synonym">pulG_3</name>
    <name evidence="3" type="ORF">HG15A2_37310</name>
    <name evidence="4" type="ORF">HG15A2_37330</name>
</gene>
<dbReference type="NCBIfam" id="TIGR02532">
    <property type="entry name" value="IV_pilin_GFxxxE"/>
    <property type="match status" value="1"/>
</dbReference>
<dbReference type="Gene3D" id="3.30.700.10">
    <property type="entry name" value="Glycoprotein, Type 4 Pilin"/>
    <property type="match status" value="1"/>
</dbReference>
<organism evidence="3 5">
    <name type="scientific">Adhaeretor mobilis</name>
    <dbReference type="NCBI Taxonomy" id="1930276"/>
    <lineage>
        <taxon>Bacteria</taxon>
        <taxon>Pseudomonadati</taxon>
        <taxon>Planctomycetota</taxon>
        <taxon>Planctomycetia</taxon>
        <taxon>Pirellulales</taxon>
        <taxon>Lacipirellulaceae</taxon>
        <taxon>Adhaeretor</taxon>
    </lineage>
</organism>
<dbReference type="KEGG" id="amob:HG15A2_37310"/>
<dbReference type="EMBL" id="CP036263">
    <property type="protein sequence ID" value="QDT00395.1"/>
    <property type="molecule type" value="Genomic_DNA"/>
</dbReference>
<dbReference type="InterPro" id="IPR027558">
    <property type="entry name" value="Pre_pil_HX9DG_C"/>
</dbReference>
<dbReference type="AlphaFoldDB" id="A0A517MZT9"/>
<dbReference type="PANTHER" id="PTHR30093">
    <property type="entry name" value="GENERAL SECRETION PATHWAY PROTEIN G"/>
    <property type="match status" value="1"/>
</dbReference>
<dbReference type="KEGG" id="amob:HG15A2_37330"/>
<feature type="transmembrane region" description="Helical" evidence="1">
    <location>
        <begin position="31"/>
        <end position="54"/>
    </location>
</feature>
<dbReference type="Proteomes" id="UP000319852">
    <property type="component" value="Chromosome"/>
</dbReference>
<dbReference type="OrthoDB" id="254259at2"/>
<dbReference type="PANTHER" id="PTHR30093:SF2">
    <property type="entry name" value="TYPE II SECRETION SYSTEM PROTEIN H"/>
    <property type="match status" value="1"/>
</dbReference>
<reference evidence="3 5" key="1">
    <citation type="submission" date="2019-02" db="EMBL/GenBank/DDBJ databases">
        <title>Deep-cultivation of Planctomycetes and their phenomic and genomic characterization uncovers novel biology.</title>
        <authorList>
            <person name="Wiegand S."/>
            <person name="Jogler M."/>
            <person name="Boedeker C."/>
            <person name="Pinto D."/>
            <person name="Vollmers J."/>
            <person name="Rivas-Marin E."/>
            <person name="Kohn T."/>
            <person name="Peeters S.H."/>
            <person name="Heuer A."/>
            <person name="Rast P."/>
            <person name="Oberbeckmann S."/>
            <person name="Bunk B."/>
            <person name="Jeske O."/>
            <person name="Meyerdierks A."/>
            <person name="Storesund J.E."/>
            <person name="Kallscheuer N."/>
            <person name="Luecker S."/>
            <person name="Lage O.M."/>
            <person name="Pohl T."/>
            <person name="Merkel B.J."/>
            <person name="Hornburger P."/>
            <person name="Mueller R.-W."/>
            <person name="Bruemmer F."/>
            <person name="Labrenz M."/>
            <person name="Spormann A.M."/>
            <person name="Op den Camp H."/>
            <person name="Overmann J."/>
            <person name="Amann R."/>
            <person name="Jetten M.S.M."/>
            <person name="Mascher T."/>
            <person name="Medema M.H."/>
            <person name="Devos D.P."/>
            <person name="Kaster A.-K."/>
            <person name="Ovreas L."/>
            <person name="Rohde M."/>
            <person name="Galperin M.Y."/>
            <person name="Jogler C."/>
        </authorList>
    </citation>
    <scope>NUCLEOTIDE SEQUENCE [LARGE SCALE GENOMIC DNA]</scope>
    <source>
        <strain evidence="3 5">HG15A2</strain>
    </source>
</reference>
<dbReference type="InterPro" id="IPR012902">
    <property type="entry name" value="N_methyl_site"/>
</dbReference>